<name>A0ABV6R4W5_9CAUL</name>
<dbReference type="RefSeq" id="WP_376836699.1">
    <property type="nucleotide sequence ID" value="NZ_JBHLSW010000007.1"/>
</dbReference>
<evidence type="ECO:0000313" key="2">
    <source>
        <dbReference type="Proteomes" id="UP001589906"/>
    </source>
</evidence>
<proteinExistence type="predicted"/>
<evidence type="ECO:0000313" key="1">
    <source>
        <dbReference type="EMBL" id="MFC0634665.1"/>
    </source>
</evidence>
<dbReference type="Proteomes" id="UP001589906">
    <property type="component" value="Unassembled WGS sequence"/>
</dbReference>
<protein>
    <submittedName>
        <fullName evidence="1">Uncharacterized protein</fullName>
    </submittedName>
</protein>
<sequence>MSSKKQFEALKAIGILPDEGRTQWLSGAEDSVKFLGTNAASEFVVLYASMPCAWIASAFALTERLYPVDRESLREASVSLDDTWVIQRSYGGGEGHRVYLDPPLSFSAKALEGGDLPVFRRTFYGMDRVEPFEINQKLLHCLGLFFVEHRKAYCRLDPNGDLEDVINIHCEEGTDSFDRREMVTIRIQDLAEYLALSKMTLVRRFDFTRVDHRTFTGWGEPQRETKGQDELYYNLGLGGGNGSWANGYQLLRTSITVADLEERFAAESSSKAEREYETFIAYDWKNRRVVETSCSPAATGNYFTQNDLPFELSPAFFRAEVLARYKADPEKYRLDDRSISCRNAWTLKTFDINEAGQVHTYLVYLADLPIAEQRYWKAFNEAPKAGISKRAFETDFQGEWSSQYDPLYEVKQSVDLLNKAGVDWWSPRSMTLSDTTRYPNTDSEKEWSDEILALDQLVVEGFIERALKALIEHAGGDSPTHPGGLNALAAALRARGLREDEAAKTVQPFKTLRHLRSKVKGHSSPRERADLVRAALENHGSFPAHFRALTSEVDVALAKVLASMDVPGRASST</sequence>
<accession>A0ABV6R4W5</accession>
<gene>
    <name evidence="1" type="ORF">ACFFGE_12355</name>
</gene>
<keyword evidence="2" id="KW-1185">Reference proteome</keyword>
<organism evidence="1 2">
    <name type="scientific">Brevundimonas balnearis</name>
    <dbReference type="NCBI Taxonomy" id="1572858"/>
    <lineage>
        <taxon>Bacteria</taxon>
        <taxon>Pseudomonadati</taxon>
        <taxon>Pseudomonadota</taxon>
        <taxon>Alphaproteobacteria</taxon>
        <taxon>Caulobacterales</taxon>
        <taxon>Caulobacteraceae</taxon>
        <taxon>Brevundimonas</taxon>
    </lineage>
</organism>
<comment type="caution">
    <text evidence="1">The sequence shown here is derived from an EMBL/GenBank/DDBJ whole genome shotgun (WGS) entry which is preliminary data.</text>
</comment>
<dbReference type="EMBL" id="JBHLSW010000007">
    <property type="protein sequence ID" value="MFC0634665.1"/>
    <property type="molecule type" value="Genomic_DNA"/>
</dbReference>
<reference evidence="1 2" key="1">
    <citation type="submission" date="2024-09" db="EMBL/GenBank/DDBJ databases">
        <authorList>
            <person name="Sun Q."/>
            <person name="Mori K."/>
        </authorList>
    </citation>
    <scope>NUCLEOTIDE SEQUENCE [LARGE SCALE GENOMIC DNA]</scope>
    <source>
        <strain evidence="1 2">NCAIM B.02621</strain>
    </source>
</reference>